<keyword evidence="2" id="KW-1133">Transmembrane helix</keyword>
<dbReference type="AlphaFoldDB" id="A0A080M817"/>
<dbReference type="InterPro" id="IPR035965">
    <property type="entry name" value="PAS-like_dom_sf"/>
</dbReference>
<dbReference type="InterPro" id="IPR043128">
    <property type="entry name" value="Rev_trsase/Diguanyl_cyclase"/>
</dbReference>
<dbReference type="SUPFAM" id="SSF55785">
    <property type="entry name" value="PYP-like sensor domain (PAS domain)"/>
    <property type="match status" value="1"/>
</dbReference>
<dbReference type="FunFam" id="3.30.70.270:FF:000001">
    <property type="entry name" value="Diguanylate cyclase domain protein"/>
    <property type="match status" value="1"/>
</dbReference>
<feature type="domain" description="PAC" evidence="4">
    <location>
        <begin position="468"/>
        <end position="521"/>
    </location>
</feature>
<dbReference type="SMART" id="SM00091">
    <property type="entry name" value="PAS"/>
    <property type="match status" value="1"/>
</dbReference>
<dbReference type="STRING" id="1453999.AW06_001818"/>
<evidence type="ECO:0000259" key="6">
    <source>
        <dbReference type="PROSITE" id="PS50887"/>
    </source>
</evidence>
<dbReference type="Gene3D" id="3.30.70.270">
    <property type="match status" value="1"/>
</dbReference>
<dbReference type="SMART" id="SM01080">
    <property type="entry name" value="CHASE2"/>
    <property type="match status" value="1"/>
</dbReference>
<dbReference type="PROSITE" id="PS50887">
    <property type="entry name" value="GGDEF"/>
    <property type="match status" value="1"/>
</dbReference>
<dbReference type="Proteomes" id="UP000021315">
    <property type="component" value="Unassembled WGS sequence"/>
</dbReference>
<dbReference type="Pfam" id="PF08448">
    <property type="entry name" value="PAS_4"/>
    <property type="match status" value="1"/>
</dbReference>
<dbReference type="SMART" id="SM00052">
    <property type="entry name" value="EAL"/>
    <property type="match status" value="1"/>
</dbReference>
<evidence type="ECO:0000259" key="3">
    <source>
        <dbReference type="PROSITE" id="PS50112"/>
    </source>
</evidence>
<dbReference type="Gene3D" id="3.20.20.450">
    <property type="entry name" value="EAL domain"/>
    <property type="match status" value="1"/>
</dbReference>
<dbReference type="Gene3D" id="3.30.450.20">
    <property type="entry name" value="PAS domain"/>
    <property type="match status" value="1"/>
</dbReference>
<feature type="domain" description="EAL" evidence="5">
    <location>
        <begin position="695"/>
        <end position="946"/>
    </location>
</feature>
<evidence type="ECO:0000313" key="8">
    <source>
        <dbReference type="Proteomes" id="UP000021315"/>
    </source>
</evidence>
<evidence type="ECO:0000256" key="1">
    <source>
        <dbReference type="ARBA" id="ARBA00051114"/>
    </source>
</evidence>
<gene>
    <name evidence="7" type="primary">gmr_8</name>
    <name evidence="7" type="ORF">AW06_001818</name>
</gene>
<dbReference type="FunFam" id="3.20.20.450:FF:000001">
    <property type="entry name" value="Cyclic di-GMP phosphodiesterase yahA"/>
    <property type="match status" value="1"/>
</dbReference>
<dbReference type="InterPro" id="IPR035919">
    <property type="entry name" value="EAL_sf"/>
</dbReference>
<dbReference type="SUPFAM" id="SSF55073">
    <property type="entry name" value="Nucleotide cyclase"/>
    <property type="match status" value="1"/>
</dbReference>
<reference evidence="7" key="1">
    <citation type="submission" date="2014-02" db="EMBL/GenBank/DDBJ databases">
        <title>Expanding our view of genomic diversity in Candidatus Accumulibacter clades.</title>
        <authorList>
            <person name="Skennerton C.T."/>
            <person name="Barr J.J."/>
            <person name="Slater F.R."/>
            <person name="Bond P.L."/>
            <person name="Tyson G.W."/>
        </authorList>
    </citation>
    <scope>NUCLEOTIDE SEQUENCE [LARGE SCALE GENOMIC DNA]</scope>
</reference>
<dbReference type="SUPFAM" id="SSF141868">
    <property type="entry name" value="EAL domain-like"/>
    <property type="match status" value="1"/>
</dbReference>
<dbReference type="PANTHER" id="PTHR44757:SF2">
    <property type="entry name" value="BIOFILM ARCHITECTURE MAINTENANCE PROTEIN MBAA"/>
    <property type="match status" value="1"/>
</dbReference>
<evidence type="ECO:0000259" key="5">
    <source>
        <dbReference type="PROSITE" id="PS50883"/>
    </source>
</evidence>
<dbReference type="GO" id="GO:0071111">
    <property type="term" value="F:cyclic-guanylate-specific phosphodiesterase activity"/>
    <property type="evidence" value="ECO:0007669"/>
    <property type="project" value="UniProtKB-EC"/>
</dbReference>
<evidence type="ECO:0000256" key="2">
    <source>
        <dbReference type="SAM" id="Phobius"/>
    </source>
</evidence>
<dbReference type="InterPro" id="IPR052155">
    <property type="entry name" value="Biofilm_reg_signaling"/>
</dbReference>
<keyword evidence="2" id="KW-0812">Transmembrane</keyword>
<dbReference type="InterPro" id="IPR000014">
    <property type="entry name" value="PAS"/>
</dbReference>
<feature type="transmembrane region" description="Helical" evidence="2">
    <location>
        <begin position="333"/>
        <end position="353"/>
    </location>
</feature>
<organism evidence="7 8">
    <name type="scientific">Candidatus Accumulibacter cognatus</name>
    <dbReference type="NCBI Taxonomy" id="2954383"/>
    <lineage>
        <taxon>Bacteria</taxon>
        <taxon>Pseudomonadati</taxon>
        <taxon>Pseudomonadota</taxon>
        <taxon>Betaproteobacteria</taxon>
        <taxon>Candidatus Accumulibacter</taxon>
    </lineage>
</organism>
<comment type="caution">
    <text evidence="7">The sequence shown here is derived from an EMBL/GenBank/DDBJ whole genome shotgun (WGS) entry which is preliminary data.</text>
</comment>
<protein>
    <submittedName>
        <fullName evidence="7">Cyclic di-GMP phosphodiesterase Gmr</fullName>
        <ecNumber evidence="7">3.1.4.52</ecNumber>
    </submittedName>
</protein>
<dbReference type="NCBIfam" id="TIGR00254">
    <property type="entry name" value="GGDEF"/>
    <property type="match status" value="1"/>
</dbReference>
<dbReference type="RefSeq" id="WP_273704489.1">
    <property type="nucleotide sequence ID" value="NZ_JDST02000034.1"/>
</dbReference>
<dbReference type="InterPro" id="IPR000160">
    <property type="entry name" value="GGDEF_dom"/>
</dbReference>
<accession>A0A080M817</accession>
<dbReference type="GO" id="GO:0071732">
    <property type="term" value="P:cellular response to nitric oxide"/>
    <property type="evidence" value="ECO:0007669"/>
    <property type="project" value="UniProtKB-ARBA"/>
</dbReference>
<dbReference type="EC" id="3.1.4.52" evidence="7"/>
<dbReference type="Pfam" id="PF05226">
    <property type="entry name" value="CHASE2"/>
    <property type="match status" value="1"/>
</dbReference>
<dbReference type="Pfam" id="PF00990">
    <property type="entry name" value="GGDEF"/>
    <property type="match status" value="1"/>
</dbReference>
<comment type="catalytic activity">
    <reaction evidence="1">
        <text>3',3'-c-di-GMP + H2O = 5'-phosphoguanylyl(3'-&gt;5')guanosine + H(+)</text>
        <dbReference type="Rhea" id="RHEA:24902"/>
        <dbReference type="ChEBI" id="CHEBI:15377"/>
        <dbReference type="ChEBI" id="CHEBI:15378"/>
        <dbReference type="ChEBI" id="CHEBI:58754"/>
        <dbReference type="ChEBI" id="CHEBI:58805"/>
        <dbReference type="EC" id="3.1.4.52"/>
    </reaction>
    <physiologicalReaction direction="left-to-right" evidence="1">
        <dbReference type="Rhea" id="RHEA:24903"/>
    </physiologicalReaction>
</comment>
<name>A0A080M817_9PROT</name>
<dbReference type="PROSITE" id="PS50113">
    <property type="entry name" value="PAC"/>
    <property type="match status" value="1"/>
</dbReference>
<dbReference type="CDD" id="cd01948">
    <property type="entry name" value="EAL"/>
    <property type="match status" value="1"/>
</dbReference>
<dbReference type="PROSITE" id="PS50883">
    <property type="entry name" value="EAL"/>
    <property type="match status" value="1"/>
</dbReference>
<dbReference type="PROSITE" id="PS50112">
    <property type="entry name" value="PAS"/>
    <property type="match status" value="1"/>
</dbReference>
<sequence>MIATFKARSVWSRRVLVSLLLTAAALLLSDSNLLYRWDLFLYDWNRMAWSRAPAEDIVIVAIDEQSLREIGRWPWSRRIHAQLIRQLSAAEAMVIGLNIVFAEPETTDPGADAELASALAANGRVVLPLLNEQHRLGEELRETLPIALLQAAAAGIGHVDVELDLDGIARSIFLKAGLGTSRWPTLALAMLELGDPAAERALPGERARPTASASPSPDAWHRDYRILIPFVGPPGRFQHFSYRDVLYGEFPPASFRGKFVLVGATASGMADALPTPVSGLSRLMPGVEYNANVLDALRQSLTIQALPAHWTLLLTGVLVFFPMLLHSACPARWTLPVAVLSLLLTLISSFVLLYTRQLWFPPAATLLVQGLGCPLWSWQRLLLLIRSLFEQEVRAQVTLHSIGDAVITTDAHGAVQYLNPVAESLLGAEPGALRGQKLGSMFEVADEQGRYRSVNLVALCLEAGALVRLPEPSILRNDAGEEYAIRASAAPIHDRQMRVVGVVIAFSNITETRRLTEQMRYQADHDALTHLPNLGLLRDRLKHAIARARRSGQSLALLFVDLDQFKKINEGLGHSAGDALLRAVADRLLLCGRRDDTIVRVGGDEFICMLEDLRQEDRVVDFAHKLLRMLETPFQIGNNECVVTASIGICLFPKDGGDVETLLRNADTAMYRAKESGRNNIQFYAHDMHLRSLERLNMEQGLRHALARQELEIHYQPQMDLRRDRIIGVEALLRWRHPQRGLISPLDFIPLAEETGLIESIGEWVLRTACQQAKAWQQKHRPTLRMAVNLSPRQFLRPGMVSMIAGILQETGLEPRYLDLEITESLLMKDVQGSIMTMHALKAIGVRLSIDDFGTGYSSLNYLKQFPIDQLKIDKSFVHDLVVGKEDASITLAIIAMAHSMSLTVIAEGVESEAQKTFLRANHCDEIQGYHLSRPLPADEIPALLN</sequence>
<dbReference type="EMBL" id="JDST02000034">
    <property type="protein sequence ID" value="KFB77086.1"/>
    <property type="molecule type" value="Genomic_DNA"/>
</dbReference>
<evidence type="ECO:0000259" key="4">
    <source>
        <dbReference type="PROSITE" id="PS50113"/>
    </source>
</evidence>
<evidence type="ECO:0000313" key="7">
    <source>
        <dbReference type="EMBL" id="KFB77086.1"/>
    </source>
</evidence>
<feature type="domain" description="PAS" evidence="3">
    <location>
        <begin position="391"/>
        <end position="464"/>
    </location>
</feature>
<dbReference type="InterPro" id="IPR013656">
    <property type="entry name" value="PAS_4"/>
</dbReference>
<dbReference type="Pfam" id="PF00563">
    <property type="entry name" value="EAL"/>
    <property type="match status" value="1"/>
</dbReference>
<feature type="transmembrane region" description="Helical" evidence="2">
    <location>
        <begin position="308"/>
        <end position="326"/>
    </location>
</feature>
<proteinExistence type="predicted"/>
<dbReference type="CDD" id="cd00130">
    <property type="entry name" value="PAS"/>
    <property type="match status" value="1"/>
</dbReference>
<dbReference type="InterPro" id="IPR007890">
    <property type="entry name" value="CHASE2"/>
</dbReference>
<dbReference type="InterPro" id="IPR029787">
    <property type="entry name" value="Nucleotide_cyclase"/>
</dbReference>
<feature type="domain" description="GGDEF" evidence="6">
    <location>
        <begin position="553"/>
        <end position="686"/>
    </location>
</feature>
<dbReference type="NCBIfam" id="TIGR00229">
    <property type="entry name" value="sensory_box"/>
    <property type="match status" value="1"/>
</dbReference>
<dbReference type="CDD" id="cd01949">
    <property type="entry name" value="GGDEF"/>
    <property type="match status" value="1"/>
</dbReference>
<keyword evidence="8" id="KW-1185">Reference proteome</keyword>
<dbReference type="InterPro" id="IPR001633">
    <property type="entry name" value="EAL_dom"/>
</dbReference>
<dbReference type="SMART" id="SM00267">
    <property type="entry name" value="GGDEF"/>
    <property type="match status" value="1"/>
</dbReference>
<dbReference type="PANTHER" id="PTHR44757">
    <property type="entry name" value="DIGUANYLATE CYCLASE DGCP"/>
    <property type="match status" value="1"/>
</dbReference>
<keyword evidence="7" id="KW-0378">Hydrolase</keyword>
<dbReference type="InterPro" id="IPR000700">
    <property type="entry name" value="PAS-assoc_C"/>
</dbReference>
<keyword evidence="2" id="KW-0472">Membrane</keyword>